<protein>
    <recommendedName>
        <fullName evidence="3">Cytoplasmic protein USSDB7A</fullName>
    </recommendedName>
</protein>
<accession>A0A0N7JTX3</accession>
<evidence type="ECO:0008006" key="3">
    <source>
        <dbReference type="Google" id="ProtNLM"/>
    </source>
</evidence>
<dbReference type="KEGG" id="bcai:K788_0002320"/>
<proteinExistence type="predicted"/>
<dbReference type="RefSeq" id="WP_036004467.1">
    <property type="nucleotide sequence ID" value="NZ_CP012746.1"/>
</dbReference>
<dbReference type="InterPro" id="IPR036624">
    <property type="entry name" value="Hcp1-lik_sf"/>
</dbReference>
<dbReference type="EMBL" id="CP012746">
    <property type="protein sequence ID" value="ALL64813.1"/>
    <property type="molecule type" value="Genomic_DNA"/>
</dbReference>
<dbReference type="SUPFAM" id="SSF141452">
    <property type="entry name" value="Hcp1-like"/>
    <property type="match status" value="1"/>
</dbReference>
<dbReference type="PANTHER" id="PTHR36152:SF5">
    <property type="entry name" value="PROTEIN HCP1"/>
    <property type="match status" value="1"/>
</dbReference>
<dbReference type="InterPro" id="IPR008514">
    <property type="entry name" value="T6SS_Hcp"/>
</dbReference>
<sequence>MSNDTFLKLDGITGESQDGLHPGEIEVLNWSWKMSQQSSMMSGSGGGAAKANVEDLIVFHQVDRASPNLMSFCLTGRHIPKAVLTMRKAGGVPVDFLKITMSDVIIAGVEMSPNYEQIRLSFARVRQEYMVQAATGGSGGAVTATFDIKRNSSA</sequence>
<dbReference type="GeneID" id="69968943"/>
<dbReference type="Gene3D" id="2.30.110.20">
    <property type="entry name" value="Hcp1-like"/>
    <property type="match status" value="1"/>
</dbReference>
<organism evidence="1 2">
    <name type="scientific">Paraburkholderia caribensis MBA4</name>
    <dbReference type="NCBI Taxonomy" id="1323664"/>
    <lineage>
        <taxon>Bacteria</taxon>
        <taxon>Pseudomonadati</taxon>
        <taxon>Pseudomonadota</taxon>
        <taxon>Betaproteobacteria</taxon>
        <taxon>Burkholderiales</taxon>
        <taxon>Burkholderiaceae</taxon>
        <taxon>Paraburkholderia</taxon>
    </lineage>
</organism>
<evidence type="ECO:0000313" key="2">
    <source>
        <dbReference type="Proteomes" id="UP000019146"/>
    </source>
</evidence>
<gene>
    <name evidence="1" type="ORF">K788_0002320</name>
</gene>
<dbReference type="Pfam" id="PF05638">
    <property type="entry name" value="T6SS_HCP"/>
    <property type="match status" value="1"/>
</dbReference>
<reference evidence="1 2" key="1">
    <citation type="journal article" date="2014" name="Genome Announc.">
        <title>Draft Genome Sequence of the Haloacid-Degrading Burkholderia caribensis Strain MBA4.</title>
        <authorList>
            <person name="Pan Y."/>
            <person name="Kong K.F."/>
            <person name="Tsang J.S."/>
        </authorList>
    </citation>
    <scope>NUCLEOTIDE SEQUENCE [LARGE SCALE GENOMIC DNA]</scope>
    <source>
        <strain evidence="1 2">MBA4</strain>
    </source>
</reference>
<dbReference type="AlphaFoldDB" id="A0A0N7JTX3"/>
<dbReference type="Proteomes" id="UP000019146">
    <property type="component" value="Chromosome 1"/>
</dbReference>
<name>A0A0N7JTX3_9BURK</name>
<dbReference type="InterPro" id="IPR053165">
    <property type="entry name" value="HSI-I_assembly_Hcp1"/>
</dbReference>
<evidence type="ECO:0000313" key="1">
    <source>
        <dbReference type="EMBL" id="ALL64813.1"/>
    </source>
</evidence>
<dbReference type="PANTHER" id="PTHR36152">
    <property type="entry name" value="CYTOPLASMIC PROTEIN-RELATED"/>
    <property type="match status" value="1"/>
</dbReference>